<dbReference type="InterPro" id="IPR008978">
    <property type="entry name" value="HSP20-like_chaperone"/>
</dbReference>
<evidence type="ECO:0000313" key="3">
    <source>
        <dbReference type="EMBL" id="KAG8179046.1"/>
    </source>
</evidence>
<feature type="coiled-coil region" evidence="1">
    <location>
        <begin position="125"/>
        <end position="179"/>
    </location>
</feature>
<keyword evidence="1" id="KW-0175">Coiled coil</keyword>
<dbReference type="GO" id="GO:0003341">
    <property type="term" value="P:cilium movement"/>
    <property type="evidence" value="ECO:0007669"/>
    <property type="project" value="TreeGrafter"/>
</dbReference>
<dbReference type="EMBL" id="JAFNEN010000652">
    <property type="protein sequence ID" value="KAG8179046.1"/>
    <property type="molecule type" value="Genomic_DNA"/>
</dbReference>
<organism evidence="3 4">
    <name type="scientific">Oedothorax gibbosus</name>
    <dbReference type="NCBI Taxonomy" id="931172"/>
    <lineage>
        <taxon>Eukaryota</taxon>
        <taxon>Metazoa</taxon>
        <taxon>Ecdysozoa</taxon>
        <taxon>Arthropoda</taxon>
        <taxon>Chelicerata</taxon>
        <taxon>Arachnida</taxon>
        <taxon>Araneae</taxon>
        <taxon>Araneomorphae</taxon>
        <taxon>Entelegynae</taxon>
        <taxon>Araneoidea</taxon>
        <taxon>Linyphiidae</taxon>
        <taxon>Erigoninae</taxon>
        <taxon>Oedothorax</taxon>
    </lineage>
</organism>
<gene>
    <name evidence="3" type="ORF">JTE90_016053</name>
</gene>
<dbReference type="PROSITE" id="PS51203">
    <property type="entry name" value="CS"/>
    <property type="match status" value="1"/>
</dbReference>
<dbReference type="PANTHER" id="PTHR46492:SF1">
    <property type="entry name" value="DYNEIN AXONEMAL ASSEMBLY FACTOR 4"/>
    <property type="match status" value="1"/>
</dbReference>
<evidence type="ECO:0000256" key="1">
    <source>
        <dbReference type="SAM" id="Coils"/>
    </source>
</evidence>
<dbReference type="AlphaFoldDB" id="A0AAV6U4M6"/>
<dbReference type="InterPro" id="IPR007052">
    <property type="entry name" value="CS_dom"/>
</dbReference>
<dbReference type="SUPFAM" id="SSF48452">
    <property type="entry name" value="TPR-like"/>
    <property type="match status" value="1"/>
</dbReference>
<proteinExistence type="predicted"/>
<comment type="caution">
    <text evidence="3">The sequence shown here is derived from an EMBL/GenBank/DDBJ whole genome shotgun (WGS) entry which is preliminary data.</text>
</comment>
<dbReference type="Gene3D" id="1.25.40.10">
    <property type="entry name" value="Tetratricopeptide repeat domain"/>
    <property type="match status" value="1"/>
</dbReference>
<dbReference type="SUPFAM" id="SSF49764">
    <property type="entry name" value="HSP20-like chaperones"/>
    <property type="match status" value="1"/>
</dbReference>
<dbReference type="InterPro" id="IPR011990">
    <property type="entry name" value="TPR-like_helical_dom_sf"/>
</dbReference>
<dbReference type="GO" id="GO:0036158">
    <property type="term" value="P:outer dynein arm assembly"/>
    <property type="evidence" value="ECO:0007669"/>
    <property type="project" value="TreeGrafter"/>
</dbReference>
<accession>A0AAV6U4M6</accession>
<name>A0AAV6U4M6_9ARAC</name>
<keyword evidence="4" id="KW-1185">Reference proteome</keyword>
<dbReference type="PANTHER" id="PTHR46492">
    <property type="entry name" value="DYNEIN ASSEMBLY FACTOR 4, AXONEMAL"/>
    <property type="match status" value="1"/>
</dbReference>
<dbReference type="GO" id="GO:0036159">
    <property type="term" value="P:inner dynein arm assembly"/>
    <property type="evidence" value="ECO:0007669"/>
    <property type="project" value="TreeGrafter"/>
</dbReference>
<evidence type="ECO:0000259" key="2">
    <source>
        <dbReference type="PROSITE" id="PS51203"/>
    </source>
</evidence>
<reference evidence="3 4" key="1">
    <citation type="journal article" date="2022" name="Nat. Ecol. Evol.">
        <title>A masculinizing supergene underlies an exaggerated male reproductive morph in a spider.</title>
        <authorList>
            <person name="Hendrickx F."/>
            <person name="De Corte Z."/>
            <person name="Sonet G."/>
            <person name="Van Belleghem S.M."/>
            <person name="Kostlbacher S."/>
            <person name="Vangestel C."/>
        </authorList>
    </citation>
    <scope>NUCLEOTIDE SEQUENCE [LARGE SCALE GENOMIC DNA]</scope>
    <source>
        <strain evidence="3">W744_W776</strain>
    </source>
</reference>
<dbReference type="Gene3D" id="2.60.40.790">
    <property type="match status" value="1"/>
</dbReference>
<sequence>MPIIIKENETEWSESEDKIVVIVPLTSRIDTNPSVLVTTKYVKISSPPYIWECFLYSSIDSENSFVRIGKDQVSFEAKKVEKGLWNKLSHQNAGCESYCKEQRTTALEEYQRSLENSTKLKSQKYQEIRQESVRKQMELDDSERKSIEHQKLLENQRAALEIKRKKEQLKAKMNAQKRKNILEKCQQIPPTRKSGHITVNFTPRVFPTAARESQEIEEKEWLEKQFAASVSLKLDCSELTPEQRNPEWLKAKAESMFKKGDFKSAINAYNLAIRMCPNLYSLYLGRSDCHLQLRHLHKAIEDSSKALELLVPAVPSNAGARKKAHKVRGMAFVELKLPVEGLMDIEAALKLPGTDDEMQKYACELRYKIESEL</sequence>
<feature type="domain" description="CS" evidence="2">
    <location>
        <begin position="5"/>
        <end position="89"/>
    </location>
</feature>
<dbReference type="Proteomes" id="UP000827092">
    <property type="component" value="Unassembled WGS sequence"/>
</dbReference>
<evidence type="ECO:0000313" key="4">
    <source>
        <dbReference type="Proteomes" id="UP000827092"/>
    </source>
</evidence>
<dbReference type="InterPro" id="IPR052004">
    <property type="entry name" value="Dynein_assembly_factor_4"/>
</dbReference>
<protein>
    <recommendedName>
        <fullName evidence="2">CS domain-containing protein</fullName>
    </recommendedName>
</protein>